<feature type="domain" description="Ig-like" evidence="12">
    <location>
        <begin position="36"/>
        <end position="118"/>
    </location>
</feature>
<dbReference type="PROSITE" id="PS50835">
    <property type="entry name" value="IG_LIKE"/>
    <property type="match status" value="2"/>
</dbReference>
<evidence type="ECO:0000259" key="12">
    <source>
        <dbReference type="PROSITE" id="PS50835"/>
    </source>
</evidence>
<accession>A0A6G1PGE9</accession>
<keyword evidence="4" id="KW-0732">Signal</keyword>
<dbReference type="Pfam" id="PF07654">
    <property type="entry name" value="C1-set"/>
    <property type="match status" value="1"/>
</dbReference>
<feature type="domain" description="Ig-like" evidence="12">
    <location>
        <begin position="136"/>
        <end position="242"/>
    </location>
</feature>
<dbReference type="Pfam" id="PF07686">
    <property type="entry name" value="V-set"/>
    <property type="match status" value="1"/>
</dbReference>
<dbReference type="InterPro" id="IPR003597">
    <property type="entry name" value="Ig_C1-set"/>
</dbReference>
<evidence type="ECO:0000256" key="5">
    <source>
        <dbReference type="ARBA" id="ARBA00022989"/>
    </source>
</evidence>
<evidence type="ECO:0000256" key="2">
    <source>
        <dbReference type="ARBA" id="ARBA00022475"/>
    </source>
</evidence>
<evidence type="ECO:0000256" key="4">
    <source>
        <dbReference type="ARBA" id="ARBA00022729"/>
    </source>
</evidence>
<comment type="subcellular location">
    <subcellularLocation>
        <location evidence="1">Cell membrane</location>
        <topology evidence="1">Single-pass type I membrane protein</topology>
    </subcellularLocation>
</comment>
<dbReference type="GO" id="GO:0006955">
    <property type="term" value="P:immune response"/>
    <property type="evidence" value="ECO:0007669"/>
    <property type="project" value="TreeGrafter"/>
</dbReference>
<gene>
    <name evidence="13" type="ORF">EXN66_Car005052</name>
</gene>
<evidence type="ECO:0000256" key="6">
    <source>
        <dbReference type="ARBA" id="ARBA00023136"/>
    </source>
</evidence>
<dbReference type="InterPro" id="IPR007110">
    <property type="entry name" value="Ig-like_dom"/>
</dbReference>
<keyword evidence="9" id="KW-0325">Glycoprotein</keyword>
<organism evidence="13 14">
    <name type="scientific">Channa argus</name>
    <name type="common">Northern snakehead</name>
    <name type="synonym">Ophicephalus argus</name>
    <dbReference type="NCBI Taxonomy" id="215402"/>
    <lineage>
        <taxon>Eukaryota</taxon>
        <taxon>Metazoa</taxon>
        <taxon>Chordata</taxon>
        <taxon>Craniata</taxon>
        <taxon>Vertebrata</taxon>
        <taxon>Euteleostomi</taxon>
        <taxon>Actinopterygii</taxon>
        <taxon>Neopterygii</taxon>
        <taxon>Teleostei</taxon>
        <taxon>Neoteleostei</taxon>
        <taxon>Acanthomorphata</taxon>
        <taxon>Anabantaria</taxon>
        <taxon>Anabantiformes</taxon>
        <taxon>Channoidei</taxon>
        <taxon>Channidae</taxon>
        <taxon>Channa</taxon>
    </lineage>
</organism>
<dbReference type="PANTHER" id="PTHR25466">
    <property type="entry name" value="T-LYMPHOCYTE ACTIVATION ANTIGEN"/>
    <property type="match status" value="1"/>
</dbReference>
<keyword evidence="3 11" id="KW-0812">Transmembrane</keyword>
<keyword evidence="8 13" id="KW-0675">Receptor</keyword>
<dbReference type="GO" id="GO:0009897">
    <property type="term" value="C:external side of plasma membrane"/>
    <property type="evidence" value="ECO:0007669"/>
    <property type="project" value="TreeGrafter"/>
</dbReference>
<evidence type="ECO:0000313" key="13">
    <source>
        <dbReference type="EMBL" id="KAF3689380.1"/>
    </source>
</evidence>
<dbReference type="Proteomes" id="UP000503349">
    <property type="component" value="Chromosome 5"/>
</dbReference>
<dbReference type="InterPro" id="IPR003599">
    <property type="entry name" value="Ig_sub"/>
</dbReference>
<reference evidence="14" key="2">
    <citation type="submission" date="2019-02" db="EMBL/GenBank/DDBJ databases">
        <title>Opniocepnalus argus Var Kimnra genome.</title>
        <authorList>
            <person name="Zhou C."/>
            <person name="Xiao S."/>
        </authorList>
    </citation>
    <scope>NUCLEOTIDE SEQUENCE [LARGE SCALE GENOMIC DNA]</scope>
</reference>
<reference evidence="13 14" key="1">
    <citation type="submission" date="2019-02" db="EMBL/GenBank/DDBJ databases">
        <title>Opniocepnalus argus genome.</title>
        <authorList>
            <person name="Zhou C."/>
            <person name="Xiao S."/>
        </authorList>
    </citation>
    <scope>NUCLEOTIDE SEQUENCE [LARGE SCALE GENOMIC DNA]</scope>
    <source>
        <strain evidence="13">OARG1902GOOAL</strain>
        <tissue evidence="13">Muscle</tissue>
    </source>
</reference>
<dbReference type="GO" id="GO:0071222">
    <property type="term" value="P:cellular response to lipopolysaccharide"/>
    <property type="evidence" value="ECO:0007669"/>
    <property type="project" value="TreeGrafter"/>
</dbReference>
<feature type="transmembrane region" description="Helical" evidence="11">
    <location>
        <begin position="251"/>
        <end position="279"/>
    </location>
</feature>
<dbReference type="InterPro" id="IPR036179">
    <property type="entry name" value="Ig-like_dom_sf"/>
</dbReference>
<name>A0A6G1PGE9_CHAAH</name>
<evidence type="ECO:0000256" key="10">
    <source>
        <dbReference type="ARBA" id="ARBA00023319"/>
    </source>
</evidence>
<keyword evidence="5 11" id="KW-1133">Transmembrane helix</keyword>
<protein>
    <submittedName>
        <fullName evidence="13">Natural cytotoxicity triggering receptor 3 ligand 1 B7-like protein 6</fullName>
    </submittedName>
</protein>
<keyword evidence="7" id="KW-1015">Disulfide bond</keyword>
<keyword evidence="14" id="KW-1185">Reference proteome</keyword>
<dbReference type="SUPFAM" id="SSF48726">
    <property type="entry name" value="Immunoglobulin"/>
    <property type="match status" value="2"/>
</dbReference>
<dbReference type="InterPro" id="IPR013106">
    <property type="entry name" value="Ig_V-set"/>
</dbReference>
<dbReference type="Gene3D" id="2.60.40.10">
    <property type="entry name" value="Immunoglobulins"/>
    <property type="match status" value="2"/>
</dbReference>
<dbReference type="InterPro" id="IPR051713">
    <property type="entry name" value="T-cell_Activation_Regulation"/>
</dbReference>
<evidence type="ECO:0000256" key="7">
    <source>
        <dbReference type="ARBA" id="ARBA00023157"/>
    </source>
</evidence>
<dbReference type="GO" id="GO:0031295">
    <property type="term" value="P:T cell costimulation"/>
    <property type="evidence" value="ECO:0007669"/>
    <property type="project" value="TreeGrafter"/>
</dbReference>
<evidence type="ECO:0000256" key="9">
    <source>
        <dbReference type="ARBA" id="ARBA00023180"/>
    </source>
</evidence>
<dbReference type="EMBL" id="CM015716">
    <property type="protein sequence ID" value="KAF3689380.1"/>
    <property type="molecule type" value="Genomic_DNA"/>
</dbReference>
<keyword evidence="2" id="KW-1003">Cell membrane</keyword>
<sequence length="297" mass="33183">MEQQQNMKTIIQILGIILHCRGSSADIRWERRSLVGEHVTLRCLFGSQSKVVEKSALTVEWNVVDKNTRKSIVYTFDGRAHENTDGYVVDELGLLQNNASLQLRNVTLRDEGLYTCRIITPMVHIETTSLEVLAQPSVSLPEKAAMTEGEEKSLQCDITGFYPKEVAVKWLIKRGSSMVFTDARNHSRVCTESPVQNQNGTYSTRSGITLHSFTVKDGEIHVICQVEHLSYTQPYSTTATLTVHAPSQLPYSAVTLVAVTSVISLLLVTCVTAGSLLLYRYFCKGTYQQEQTARCLM</sequence>
<evidence type="ECO:0000256" key="1">
    <source>
        <dbReference type="ARBA" id="ARBA00004251"/>
    </source>
</evidence>
<dbReference type="InterPro" id="IPR013783">
    <property type="entry name" value="Ig-like_fold"/>
</dbReference>
<dbReference type="AlphaFoldDB" id="A0A6G1PGE9"/>
<dbReference type="GO" id="GO:0042130">
    <property type="term" value="P:negative regulation of T cell proliferation"/>
    <property type="evidence" value="ECO:0007669"/>
    <property type="project" value="TreeGrafter"/>
</dbReference>
<evidence type="ECO:0000256" key="8">
    <source>
        <dbReference type="ARBA" id="ARBA00023170"/>
    </source>
</evidence>
<dbReference type="SMART" id="SM00407">
    <property type="entry name" value="IGc1"/>
    <property type="match status" value="1"/>
</dbReference>
<dbReference type="PANTHER" id="PTHR25466:SF9">
    <property type="entry name" value="FIBRONECTIN TYPE-III DOMAIN-CONTAINING PROTEIN"/>
    <property type="match status" value="1"/>
</dbReference>
<evidence type="ECO:0000313" key="14">
    <source>
        <dbReference type="Proteomes" id="UP000503349"/>
    </source>
</evidence>
<evidence type="ECO:0000256" key="3">
    <source>
        <dbReference type="ARBA" id="ARBA00022692"/>
    </source>
</evidence>
<keyword evidence="6 11" id="KW-0472">Membrane</keyword>
<keyword evidence="10" id="KW-0393">Immunoglobulin domain</keyword>
<evidence type="ECO:0000256" key="11">
    <source>
        <dbReference type="SAM" id="Phobius"/>
    </source>
</evidence>
<proteinExistence type="predicted"/>
<dbReference type="GO" id="GO:0007166">
    <property type="term" value="P:cell surface receptor signaling pathway"/>
    <property type="evidence" value="ECO:0007669"/>
    <property type="project" value="TreeGrafter"/>
</dbReference>
<dbReference type="SMART" id="SM00409">
    <property type="entry name" value="IG"/>
    <property type="match status" value="2"/>
</dbReference>
<dbReference type="GO" id="GO:0042102">
    <property type="term" value="P:positive regulation of T cell proliferation"/>
    <property type="evidence" value="ECO:0007669"/>
    <property type="project" value="TreeGrafter"/>
</dbReference>